<dbReference type="FunFam" id="3.20.80.10:FF:000010">
    <property type="entry name" value="SOUL heme-binding family protein"/>
    <property type="match status" value="1"/>
</dbReference>
<proteinExistence type="inferred from homology"/>
<dbReference type="EMBL" id="JAINDJ010000003">
    <property type="protein sequence ID" value="KAG9453264.1"/>
    <property type="molecule type" value="Genomic_DNA"/>
</dbReference>
<evidence type="ECO:0000313" key="2">
    <source>
        <dbReference type="EMBL" id="KAG9453264.1"/>
    </source>
</evidence>
<dbReference type="AlphaFoldDB" id="A0AAV7EXY1"/>
<gene>
    <name evidence="2" type="ORF">H6P81_006168</name>
</gene>
<comment type="similarity">
    <text evidence="1">Belongs to the HEBP family.</text>
</comment>
<evidence type="ECO:0000313" key="3">
    <source>
        <dbReference type="Proteomes" id="UP000825729"/>
    </source>
</evidence>
<comment type="caution">
    <text evidence="2">The sequence shown here is derived from an EMBL/GenBank/DDBJ whole genome shotgun (WGS) entry which is preliminary data.</text>
</comment>
<reference evidence="2 3" key="1">
    <citation type="submission" date="2021-07" db="EMBL/GenBank/DDBJ databases">
        <title>The Aristolochia fimbriata genome: insights into angiosperm evolution, floral development and chemical biosynthesis.</title>
        <authorList>
            <person name="Jiao Y."/>
        </authorList>
    </citation>
    <scope>NUCLEOTIDE SEQUENCE [LARGE SCALE GENOMIC DNA]</scope>
    <source>
        <strain evidence="2">IBCAS-2021</strain>
        <tissue evidence="2">Leaf</tissue>
    </source>
</reference>
<organism evidence="2 3">
    <name type="scientific">Aristolochia fimbriata</name>
    <name type="common">White veined hardy Dutchman's pipe vine</name>
    <dbReference type="NCBI Taxonomy" id="158543"/>
    <lineage>
        <taxon>Eukaryota</taxon>
        <taxon>Viridiplantae</taxon>
        <taxon>Streptophyta</taxon>
        <taxon>Embryophyta</taxon>
        <taxon>Tracheophyta</taxon>
        <taxon>Spermatophyta</taxon>
        <taxon>Magnoliopsida</taxon>
        <taxon>Magnoliidae</taxon>
        <taxon>Piperales</taxon>
        <taxon>Aristolochiaceae</taxon>
        <taxon>Aristolochia</taxon>
    </lineage>
</organism>
<dbReference type="Gene3D" id="3.20.80.10">
    <property type="entry name" value="Regulatory factor, effector binding domain"/>
    <property type="match status" value="1"/>
</dbReference>
<protein>
    <submittedName>
        <fullName evidence="2">Uncharacterized protein</fullName>
    </submittedName>
</protein>
<sequence length="334" mass="37211">MGTVFGKIGVETPKFELLQTSPDYEIRKYSPSIVAEVTYDPAELRGNRDGGFTILANYIGALGNPQNRKPEKIAMTAPVITRTGGVKAGEKIAMTGPVITKISDAVTMQFVLPSKYGNVEEVPVPVDERVAIKREGERKYGVVRFNGVATESVVEEKVERLKQSLERDGFKVIGDFLLASAIFVNKIILGECDEGLQAMDSSIRNVSRNSYIFLLRNHLLIIFQLILLEFHIFFDSSVFLDSGEKSKLKGDWAQLTWKSLRLLSMSCILFYTNLRNITLSMLRRAVLTLAASGCCESPSGLYIFGHLKPENSPQYDILEQQGNEKSVTYLPPDQ</sequence>
<dbReference type="InterPro" id="IPR011256">
    <property type="entry name" value="Reg_factor_effector_dom_sf"/>
</dbReference>
<keyword evidence="3" id="KW-1185">Reference proteome</keyword>
<evidence type="ECO:0000256" key="1">
    <source>
        <dbReference type="ARBA" id="ARBA00009817"/>
    </source>
</evidence>
<dbReference type="PANTHER" id="PTHR11220">
    <property type="entry name" value="HEME-BINDING PROTEIN-RELATED"/>
    <property type="match status" value="1"/>
</dbReference>
<dbReference type="PANTHER" id="PTHR11220:SF58">
    <property type="entry name" value="SOUL HEME-BINDING FAMILY PROTEIN"/>
    <property type="match status" value="1"/>
</dbReference>
<accession>A0AAV7EXY1</accession>
<dbReference type="SUPFAM" id="SSF55136">
    <property type="entry name" value="Probable bacterial effector-binding domain"/>
    <property type="match status" value="2"/>
</dbReference>
<dbReference type="Pfam" id="PF04832">
    <property type="entry name" value="SOUL"/>
    <property type="match status" value="2"/>
</dbReference>
<dbReference type="InterPro" id="IPR006917">
    <property type="entry name" value="SOUL_heme-bd"/>
</dbReference>
<dbReference type="Proteomes" id="UP000825729">
    <property type="component" value="Unassembled WGS sequence"/>
</dbReference>
<name>A0AAV7EXY1_ARIFI</name>